<reference evidence="3" key="1">
    <citation type="journal article" date="2019" name="Int. J. Syst. Evol. Microbiol.">
        <title>The Global Catalogue of Microorganisms (GCM) 10K type strain sequencing project: providing services to taxonomists for standard genome sequencing and annotation.</title>
        <authorList>
            <consortium name="The Broad Institute Genomics Platform"/>
            <consortium name="The Broad Institute Genome Sequencing Center for Infectious Disease"/>
            <person name="Wu L."/>
            <person name="Ma J."/>
        </authorList>
    </citation>
    <scope>NUCLEOTIDE SEQUENCE [LARGE SCALE GENOMIC DNA]</scope>
    <source>
        <strain evidence="3">JCM 18303</strain>
    </source>
</reference>
<protein>
    <submittedName>
        <fullName evidence="2">Uncharacterized protein</fullName>
    </submittedName>
</protein>
<evidence type="ECO:0000313" key="3">
    <source>
        <dbReference type="Proteomes" id="UP001428817"/>
    </source>
</evidence>
<dbReference type="Proteomes" id="UP001428817">
    <property type="component" value="Unassembled WGS sequence"/>
</dbReference>
<evidence type="ECO:0000313" key="2">
    <source>
        <dbReference type="EMBL" id="GAA5163485.1"/>
    </source>
</evidence>
<accession>A0ABP9QKG7</accession>
<keyword evidence="1" id="KW-0472">Membrane</keyword>
<proteinExistence type="predicted"/>
<organism evidence="2 3">
    <name type="scientific">Pseudonocardia eucalypti</name>
    <dbReference type="NCBI Taxonomy" id="648755"/>
    <lineage>
        <taxon>Bacteria</taxon>
        <taxon>Bacillati</taxon>
        <taxon>Actinomycetota</taxon>
        <taxon>Actinomycetes</taxon>
        <taxon>Pseudonocardiales</taxon>
        <taxon>Pseudonocardiaceae</taxon>
        <taxon>Pseudonocardia</taxon>
    </lineage>
</organism>
<feature type="transmembrane region" description="Helical" evidence="1">
    <location>
        <begin position="21"/>
        <end position="41"/>
    </location>
</feature>
<sequence>MVSGQAGPGRQRRQARVPVRTITAGVVVAGVTGVVFVGAVFSQLLTGATTGGGRARSRPVVLVGVAVTGRRATVDRRGLSQLLLEVDLVQHRTEHHPGEGLGVGRPGDTQGTQVIEGLPSERGVVSLGDRAGAMPVLVGDDQAALEPVQVCGMTEPGRGVFGVGQDLVNGPGRRLAHPGAQCVALGQVGPVGCFVVFGAGAVEVLFVPAHVCPERRVPDAEQRPLRVDGVPAVGVDPGERVQAVDRLAEHAGGQAVDLGVREDLLPLVQVVAEQRALGGVRVAAGQVGYHVAQEVSLAGGVRLVGERTGTGPWLPGAAALFVDQDKVEPGACALFAFDPVAVVNAVLAHGRMSAVFIVTPNFRSICFQELLVFNECGPGWWFDAREIAYLEGAVDKLRE</sequence>
<dbReference type="EMBL" id="BAABJP010000029">
    <property type="protein sequence ID" value="GAA5163485.1"/>
    <property type="molecule type" value="Genomic_DNA"/>
</dbReference>
<gene>
    <name evidence="2" type="ORF">GCM10023321_50490</name>
</gene>
<keyword evidence="1" id="KW-1133">Transmembrane helix</keyword>
<keyword evidence="1" id="KW-0812">Transmembrane</keyword>
<name>A0ABP9QKG7_9PSEU</name>
<keyword evidence="3" id="KW-1185">Reference proteome</keyword>
<comment type="caution">
    <text evidence="2">The sequence shown here is derived from an EMBL/GenBank/DDBJ whole genome shotgun (WGS) entry which is preliminary data.</text>
</comment>
<evidence type="ECO:0000256" key="1">
    <source>
        <dbReference type="SAM" id="Phobius"/>
    </source>
</evidence>